<protein>
    <recommendedName>
        <fullName evidence="5">PucR family transcriptional regulator</fullName>
    </recommendedName>
</protein>
<reference evidence="3" key="1">
    <citation type="journal article" date="2020" name="Appl. Environ. Microbiol.">
        <title>Medium-Chain Fatty Acid Synthesis by 'Candidatus Weimeria bifida' gen. nov., sp. nov., and 'Candidatus Pseudoramibacter fermentans' sp. nov.</title>
        <authorList>
            <person name="Scarborough M.J."/>
            <person name="Myers K.S."/>
            <person name="Donohue T.J."/>
            <person name="Noguera D.R."/>
        </authorList>
    </citation>
    <scope>NUCLEOTIDE SEQUENCE</scope>
    <source>
        <strain evidence="3">LCO1.1</strain>
    </source>
</reference>
<evidence type="ECO:0000313" key="3">
    <source>
        <dbReference type="EMBL" id="MQN01491.1"/>
    </source>
</evidence>
<dbReference type="Gene3D" id="1.10.10.2840">
    <property type="entry name" value="PucR C-terminal helix-turn-helix domain"/>
    <property type="match status" value="1"/>
</dbReference>
<comment type="caution">
    <text evidence="3">The sequence shown here is derived from an EMBL/GenBank/DDBJ whole genome shotgun (WGS) entry which is preliminary data.</text>
</comment>
<accession>A0A6N7J0F8</accession>
<gene>
    <name evidence="3" type="ORF">FRC54_06120</name>
</gene>
<dbReference type="InterPro" id="IPR051448">
    <property type="entry name" value="CdaR-like_regulators"/>
</dbReference>
<evidence type="ECO:0000313" key="4">
    <source>
        <dbReference type="Proteomes" id="UP000460257"/>
    </source>
</evidence>
<feature type="domain" description="Purine catabolism PurC-like" evidence="1">
    <location>
        <begin position="7"/>
        <end position="135"/>
    </location>
</feature>
<name>A0A6N7J0F8_9FIRM</name>
<keyword evidence="4" id="KW-1185">Reference proteome</keyword>
<feature type="domain" description="PucR C-terminal helix-turn-helix" evidence="2">
    <location>
        <begin position="320"/>
        <end position="362"/>
    </location>
</feature>
<dbReference type="Pfam" id="PF13556">
    <property type="entry name" value="HTH_30"/>
    <property type="match status" value="1"/>
</dbReference>
<dbReference type="PANTHER" id="PTHR33744:SF1">
    <property type="entry name" value="DNA-BINDING TRANSCRIPTIONAL ACTIVATOR ADER"/>
    <property type="match status" value="1"/>
</dbReference>
<sequence length="385" mass="44001">MGFKVKDIVRLTVCKDFKLVAGKNGLSHNIKHVNLMDSEYDSETPAGEEADNLFDKDAIVITSFLFSRKAKEKILPVIKQLYLDGVSALAIQMVCFEHLPDDVMEFADTHKIPIFLFPKRDIYLENVVVGIASAIEKSDDMHYLEERLSFFLEPHLGQMNRDAVADELFPDRRKPYRCFYFLLKQPTGEYAFYHRVEIINEHSPENVRIIPYRYGVIAAVFGEPSITVEKLETSLGISTTEAVLGVSRESSMRECLSHKIRECIYAARYGARLKKNVTLFENLGIQQIMLPNRDNFWLKSYCSSIFDSLKNYDTNDESELLNTVINYVRNDLSIAKTAECMGLHQNSVRYRISKACEVLGLENRPVEFQGAIIIAVYFNQAGEIS</sequence>
<dbReference type="Proteomes" id="UP000460257">
    <property type="component" value="Unassembled WGS sequence"/>
</dbReference>
<dbReference type="InterPro" id="IPR042070">
    <property type="entry name" value="PucR_C-HTH_sf"/>
</dbReference>
<organism evidence="3 4">
    <name type="scientific">Candidatus Weimeria bifida</name>
    <dbReference type="NCBI Taxonomy" id="2599074"/>
    <lineage>
        <taxon>Bacteria</taxon>
        <taxon>Bacillati</taxon>
        <taxon>Bacillota</taxon>
        <taxon>Clostridia</taxon>
        <taxon>Lachnospirales</taxon>
        <taxon>Lachnospiraceae</taxon>
        <taxon>Candidatus Weimeria</taxon>
    </lineage>
</organism>
<dbReference type="InterPro" id="IPR012914">
    <property type="entry name" value="PucR_dom"/>
</dbReference>
<evidence type="ECO:0000259" key="2">
    <source>
        <dbReference type="Pfam" id="PF13556"/>
    </source>
</evidence>
<dbReference type="EMBL" id="VOGC01000006">
    <property type="protein sequence ID" value="MQN01491.1"/>
    <property type="molecule type" value="Genomic_DNA"/>
</dbReference>
<dbReference type="AlphaFoldDB" id="A0A6N7J0F8"/>
<dbReference type="Pfam" id="PF07905">
    <property type="entry name" value="PucR"/>
    <property type="match status" value="1"/>
</dbReference>
<evidence type="ECO:0008006" key="5">
    <source>
        <dbReference type="Google" id="ProtNLM"/>
    </source>
</evidence>
<dbReference type="PANTHER" id="PTHR33744">
    <property type="entry name" value="CARBOHYDRATE DIACID REGULATOR"/>
    <property type="match status" value="1"/>
</dbReference>
<proteinExistence type="predicted"/>
<dbReference type="InterPro" id="IPR025736">
    <property type="entry name" value="PucR_C-HTH_dom"/>
</dbReference>
<evidence type="ECO:0000259" key="1">
    <source>
        <dbReference type="Pfam" id="PF07905"/>
    </source>
</evidence>